<dbReference type="AlphaFoldDB" id="A0AAV5GI87"/>
<keyword evidence="2" id="KW-1185">Reference proteome</keyword>
<sequence length="107" mass="11644">MSDKVQLRTADSPPVVLEVSRAALVVGSRVFADMLSLPAPDKTADAVLDLHETEKDIKPFLQLLEGEEEGVATLLASETQISVWETLARLVDKFDSPVGRLALRSKT</sequence>
<gene>
    <name evidence="1" type="ORF">Rhopal_002902-T1</name>
</gene>
<dbReference type="EMBL" id="BQKY01000005">
    <property type="protein sequence ID" value="GJN89913.1"/>
    <property type="molecule type" value="Genomic_DNA"/>
</dbReference>
<evidence type="ECO:0000313" key="1">
    <source>
        <dbReference type="EMBL" id="GJN89913.1"/>
    </source>
</evidence>
<dbReference type="Proteomes" id="UP001342314">
    <property type="component" value="Unassembled WGS sequence"/>
</dbReference>
<proteinExistence type="predicted"/>
<organism evidence="1 2">
    <name type="scientific">Rhodotorula paludigena</name>
    <dbReference type="NCBI Taxonomy" id="86838"/>
    <lineage>
        <taxon>Eukaryota</taxon>
        <taxon>Fungi</taxon>
        <taxon>Dikarya</taxon>
        <taxon>Basidiomycota</taxon>
        <taxon>Pucciniomycotina</taxon>
        <taxon>Microbotryomycetes</taxon>
        <taxon>Sporidiobolales</taxon>
        <taxon>Sporidiobolaceae</taxon>
        <taxon>Rhodotorula</taxon>
    </lineage>
</organism>
<evidence type="ECO:0000313" key="2">
    <source>
        <dbReference type="Proteomes" id="UP001342314"/>
    </source>
</evidence>
<name>A0AAV5GI87_9BASI</name>
<reference evidence="1 2" key="1">
    <citation type="submission" date="2021-12" db="EMBL/GenBank/DDBJ databases">
        <title>High titer production of polyol ester of fatty acids by Rhodotorula paludigena BS15 towards product separation-free biomass refinery.</title>
        <authorList>
            <person name="Mano J."/>
            <person name="Ono H."/>
            <person name="Tanaka T."/>
            <person name="Naito K."/>
            <person name="Sushida H."/>
            <person name="Ike M."/>
            <person name="Tokuyasu K."/>
            <person name="Kitaoka M."/>
        </authorList>
    </citation>
    <scope>NUCLEOTIDE SEQUENCE [LARGE SCALE GENOMIC DNA]</scope>
    <source>
        <strain evidence="1 2">BS15</strain>
    </source>
</reference>
<comment type="caution">
    <text evidence="1">The sequence shown here is derived from an EMBL/GenBank/DDBJ whole genome shotgun (WGS) entry which is preliminary data.</text>
</comment>
<accession>A0AAV5GI87</accession>
<protein>
    <submittedName>
        <fullName evidence="1">Uncharacterized protein</fullName>
    </submittedName>
</protein>